<keyword evidence="2" id="KW-1185">Reference proteome</keyword>
<evidence type="ECO:0000313" key="2">
    <source>
        <dbReference type="Proteomes" id="UP000821845"/>
    </source>
</evidence>
<protein>
    <submittedName>
        <fullName evidence="1">Uncharacterized protein</fullName>
    </submittedName>
</protein>
<organism evidence="1 2">
    <name type="scientific">Hyalomma asiaticum</name>
    <name type="common">Tick</name>
    <dbReference type="NCBI Taxonomy" id="266040"/>
    <lineage>
        <taxon>Eukaryota</taxon>
        <taxon>Metazoa</taxon>
        <taxon>Ecdysozoa</taxon>
        <taxon>Arthropoda</taxon>
        <taxon>Chelicerata</taxon>
        <taxon>Arachnida</taxon>
        <taxon>Acari</taxon>
        <taxon>Parasitiformes</taxon>
        <taxon>Ixodida</taxon>
        <taxon>Ixodoidea</taxon>
        <taxon>Ixodidae</taxon>
        <taxon>Hyalomminae</taxon>
        <taxon>Hyalomma</taxon>
    </lineage>
</organism>
<accession>A0ACB7S694</accession>
<comment type="caution">
    <text evidence="1">The sequence shown here is derived from an EMBL/GenBank/DDBJ whole genome shotgun (WGS) entry which is preliminary data.</text>
</comment>
<gene>
    <name evidence="1" type="ORF">HPB50_017414</name>
</gene>
<dbReference type="EMBL" id="CM023485">
    <property type="protein sequence ID" value="KAH6930707.1"/>
    <property type="molecule type" value="Genomic_DNA"/>
</dbReference>
<sequence>MSAVSSPPDELGQSSHQRRPEAHAHSYRCAGRYAFRDPRRISEPVEIAGRLRRCLLVSEQSSPYLHCLRSPESPPGTCNIMDPEVRAHVNESVMPNHTVLHVIIAVLGASILGYACVLTYSFRDDAMMDLNDDEMRQYNASPSGGASG</sequence>
<reference evidence="1" key="1">
    <citation type="submission" date="2020-05" db="EMBL/GenBank/DDBJ databases">
        <title>Large-scale comparative analyses of tick genomes elucidate their genetic diversity and vector capacities.</title>
        <authorList>
            <person name="Jia N."/>
            <person name="Wang J."/>
            <person name="Shi W."/>
            <person name="Du L."/>
            <person name="Sun Y."/>
            <person name="Zhan W."/>
            <person name="Jiang J."/>
            <person name="Wang Q."/>
            <person name="Zhang B."/>
            <person name="Ji P."/>
            <person name="Sakyi L.B."/>
            <person name="Cui X."/>
            <person name="Yuan T."/>
            <person name="Jiang B."/>
            <person name="Yang W."/>
            <person name="Lam T.T.-Y."/>
            <person name="Chang Q."/>
            <person name="Ding S."/>
            <person name="Wang X."/>
            <person name="Zhu J."/>
            <person name="Ruan X."/>
            <person name="Zhao L."/>
            <person name="Wei J."/>
            <person name="Que T."/>
            <person name="Du C."/>
            <person name="Cheng J."/>
            <person name="Dai P."/>
            <person name="Han X."/>
            <person name="Huang E."/>
            <person name="Gao Y."/>
            <person name="Liu J."/>
            <person name="Shao H."/>
            <person name="Ye R."/>
            <person name="Li L."/>
            <person name="Wei W."/>
            <person name="Wang X."/>
            <person name="Wang C."/>
            <person name="Yang T."/>
            <person name="Huo Q."/>
            <person name="Li W."/>
            <person name="Guo W."/>
            <person name="Chen H."/>
            <person name="Zhou L."/>
            <person name="Ni X."/>
            <person name="Tian J."/>
            <person name="Zhou Y."/>
            <person name="Sheng Y."/>
            <person name="Liu T."/>
            <person name="Pan Y."/>
            <person name="Xia L."/>
            <person name="Li J."/>
            <person name="Zhao F."/>
            <person name="Cao W."/>
        </authorList>
    </citation>
    <scope>NUCLEOTIDE SEQUENCE</scope>
    <source>
        <strain evidence="1">Hyas-2018</strain>
    </source>
</reference>
<dbReference type="Proteomes" id="UP000821845">
    <property type="component" value="Chromosome 5"/>
</dbReference>
<evidence type="ECO:0000313" key="1">
    <source>
        <dbReference type="EMBL" id="KAH6930707.1"/>
    </source>
</evidence>
<name>A0ACB7S694_HYAAI</name>
<proteinExistence type="predicted"/>